<dbReference type="EMBL" id="AYYE01000235">
    <property type="protein sequence ID" value="ETK10880.1"/>
    <property type="molecule type" value="Genomic_DNA"/>
</dbReference>
<gene>
    <name evidence="1" type="ORF">T230_01130</name>
</gene>
<comment type="caution">
    <text evidence="1">The sequence shown here is derived from an EMBL/GenBank/DDBJ whole genome shotgun (WGS) entry which is preliminary data.</text>
</comment>
<proteinExistence type="predicted"/>
<evidence type="ECO:0000313" key="2">
    <source>
        <dbReference type="Proteomes" id="UP000034982"/>
    </source>
</evidence>
<sequence length="85" mass="9626">MATVNLQTEQNDIIRRVLNIEDASILTQIKDFITAHAPKDDDYRPMTKEEIMAELKEAFLVAKAAREGKVKGSKIPSREWTDIAP</sequence>
<accession>W2CUP7</accession>
<feature type="non-terminal residue" evidence="1">
    <location>
        <position position="85"/>
    </location>
</feature>
<organism evidence="1 2">
    <name type="scientific">Tannerella sp. oral taxon BU063 isolate Cell 1/3</name>
    <dbReference type="NCBI Taxonomy" id="1411022"/>
    <lineage>
        <taxon>Bacteria</taxon>
        <taxon>Pseudomonadati</taxon>
        <taxon>Bacteroidota</taxon>
        <taxon>Bacteroidia</taxon>
        <taxon>Bacteroidales</taxon>
        <taxon>Tannerellaceae</taxon>
        <taxon>Tannerella</taxon>
    </lineage>
</organism>
<evidence type="ECO:0000313" key="1">
    <source>
        <dbReference type="EMBL" id="ETK10880.1"/>
    </source>
</evidence>
<dbReference type="Proteomes" id="UP000034982">
    <property type="component" value="Unassembled WGS sequence"/>
</dbReference>
<dbReference type="AlphaFoldDB" id="W2CUP7"/>
<name>W2CUP7_9BACT</name>
<reference evidence="1 2" key="1">
    <citation type="submission" date="2013-11" db="EMBL/GenBank/DDBJ databases">
        <title>Single cell genomics of uncultured Tannerella BU063 (oral taxon 286).</title>
        <authorList>
            <person name="Beall C.J."/>
            <person name="Campbell A.G."/>
            <person name="Griffen A.L."/>
            <person name="Podar M."/>
            <person name="Leys E.J."/>
        </authorList>
    </citation>
    <scope>NUCLEOTIDE SEQUENCE [LARGE SCALE GENOMIC DNA]</scope>
    <source>
        <strain evidence="1">Cell 1/3</strain>
    </source>
</reference>
<protein>
    <submittedName>
        <fullName evidence="1">Uncharacterized protein</fullName>
    </submittedName>
</protein>